<dbReference type="SUPFAM" id="SSF56300">
    <property type="entry name" value="Metallo-dependent phosphatases"/>
    <property type="match status" value="1"/>
</dbReference>
<proteinExistence type="inferred from homology"/>
<name>A0A0Q9YG09_9GAMM</name>
<evidence type="ECO:0000259" key="9">
    <source>
        <dbReference type="Pfam" id="PF00149"/>
    </source>
</evidence>
<dbReference type="AlphaFoldDB" id="A0A0Q9YG09"/>
<dbReference type="EMBL" id="LKHV02000001">
    <property type="protein sequence ID" value="MCS5707480.1"/>
    <property type="molecule type" value="Genomic_DNA"/>
</dbReference>
<dbReference type="OrthoDB" id="9807890at2"/>
<feature type="domain" description="Calcineurin-like phosphoesterase" evidence="9">
    <location>
        <begin position="4"/>
        <end position="159"/>
    </location>
</feature>
<protein>
    <recommendedName>
        <fullName evidence="3">bis(5'-nucleosyl)-tetraphosphatase (symmetrical)</fullName>
        <ecNumber evidence="3">3.6.1.41</ecNumber>
    </recommendedName>
    <alternativeName>
        <fullName evidence="6">Ap4A hydrolase</fullName>
    </alternativeName>
    <alternativeName>
        <fullName evidence="5">Diadenosine 5',5'''-P1,P4-tetraphosphate pyrophosphohydrolase</fullName>
    </alternativeName>
    <alternativeName>
        <fullName evidence="7">Diadenosine tetraphosphatase</fullName>
    </alternativeName>
</protein>
<comment type="catalytic activity">
    <reaction evidence="8">
        <text>P(1),P(4)-bis(5'-adenosyl) tetraphosphate + H2O = 2 ADP + 2 H(+)</text>
        <dbReference type="Rhea" id="RHEA:24252"/>
        <dbReference type="ChEBI" id="CHEBI:15377"/>
        <dbReference type="ChEBI" id="CHEBI:15378"/>
        <dbReference type="ChEBI" id="CHEBI:58141"/>
        <dbReference type="ChEBI" id="CHEBI:456216"/>
        <dbReference type="EC" id="3.6.1.41"/>
    </reaction>
</comment>
<dbReference type="PATRIC" id="fig|1590042.3.peg.512"/>
<comment type="caution">
    <text evidence="10">The sequence shown here is derived from an EMBL/GenBank/DDBJ whole genome shotgun (WGS) entry which is preliminary data.</text>
</comment>
<evidence type="ECO:0000256" key="3">
    <source>
        <dbReference type="ARBA" id="ARBA00012506"/>
    </source>
</evidence>
<dbReference type="InterPro" id="IPR029052">
    <property type="entry name" value="Metallo-depent_PP-like"/>
</dbReference>
<dbReference type="PIRSF" id="PIRSF000903">
    <property type="entry name" value="B5n-ttraPtase_sm"/>
    <property type="match status" value="1"/>
</dbReference>
<keyword evidence="4 10" id="KW-0378">Hydrolase</keyword>
<evidence type="ECO:0000313" key="12">
    <source>
        <dbReference type="Proteomes" id="UP000051494"/>
    </source>
</evidence>
<evidence type="ECO:0000313" key="10">
    <source>
        <dbReference type="EMBL" id="KRG19483.1"/>
    </source>
</evidence>
<evidence type="ECO:0000256" key="5">
    <source>
        <dbReference type="ARBA" id="ARBA00031248"/>
    </source>
</evidence>
<accession>A0A0Q9YG09</accession>
<dbReference type="GO" id="GO:0008803">
    <property type="term" value="F:bis(5'-nucleosyl)-tetraphosphatase (symmetrical) activity"/>
    <property type="evidence" value="ECO:0007669"/>
    <property type="project" value="UniProtKB-EC"/>
</dbReference>
<dbReference type="EMBL" id="LKHV01000002">
    <property type="protein sequence ID" value="KRG19483.1"/>
    <property type="molecule type" value="Genomic_DNA"/>
</dbReference>
<dbReference type="Proteomes" id="UP000051494">
    <property type="component" value="Unassembled WGS sequence"/>
</dbReference>
<evidence type="ECO:0000256" key="7">
    <source>
        <dbReference type="ARBA" id="ARBA00033210"/>
    </source>
</evidence>
<reference evidence="11" key="2">
    <citation type="journal article" date="2016" name="Genome Announc.">
        <title>Draft Genome Sequences of Two Novel Amoeba-Resistant Intranuclear Bacteria, 'Candidatus Berkiella cookevillensis' and 'Candidatus Berkiella aquae'.</title>
        <authorList>
            <person name="Mehari Y.T."/>
            <person name="Arivett B.A."/>
            <person name="Farone A.L."/>
            <person name="Gunderson J.H."/>
            <person name="Farone M.B."/>
        </authorList>
    </citation>
    <scope>NUCLEOTIDE SEQUENCE</scope>
    <source>
        <strain evidence="11">CC99</strain>
    </source>
</reference>
<keyword evidence="12" id="KW-1185">Reference proteome</keyword>
<dbReference type="RefSeq" id="WP_057623318.1">
    <property type="nucleotide sequence ID" value="NZ_LKHV02000001.1"/>
</dbReference>
<evidence type="ECO:0000256" key="2">
    <source>
        <dbReference type="ARBA" id="ARBA00005419"/>
    </source>
</evidence>
<comment type="similarity">
    <text evidence="2">Belongs to the Ap4A hydrolase family.</text>
</comment>
<sequence>MATYAIGDVQGCLSPLMQLLAKINYHPQHDRLWFTGDLINRGNESLATLEFIKSLPENTVCVLGNHDLTLLAAYYDIIQPKPGDTYAEILKAPNAKELIEWLSKKPLLFHDETQGYILCHAGVYPLWDLNRAKACAREVEDCLQNNLIALLAHMYGNEPSYWYEDLTGWDRIRFIINAFTRMRFCDTNGGLDFSLKESSMSPLSSLLPWFSLPQRIPIQEKILFGHWAALQGQCPVNNIYALDSGCVWGNALTAFCLESKEKISVECTL</sequence>
<evidence type="ECO:0000256" key="6">
    <source>
        <dbReference type="ARBA" id="ARBA00032248"/>
    </source>
</evidence>
<organism evidence="10">
    <name type="scientific">Candidatus Berkiella cookevillensis</name>
    <dbReference type="NCBI Taxonomy" id="437022"/>
    <lineage>
        <taxon>Bacteria</taxon>
        <taxon>Pseudomonadati</taxon>
        <taxon>Pseudomonadota</taxon>
        <taxon>Gammaproteobacteria</taxon>
        <taxon>Candidatus Berkiellales</taxon>
        <taxon>Candidatus Berkiellaceae</taxon>
        <taxon>Candidatus Berkiella</taxon>
    </lineage>
</organism>
<evidence type="ECO:0000256" key="1">
    <source>
        <dbReference type="ARBA" id="ARBA00003413"/>
    </source>
</evidence>
<evidence type="ECO:0000256" key="8">
    <source>
        <dbReference type="ARBA" id="ARBA00049417"/>
    </source>
</evidence>
<dbReference type="InterPro" id="IPR004843">
    <property type="entry name" value="Calcineurin-like_PHP"/>
</dbReference>
<evidence type="ECO:0000256" key="4">
    <source>
        <dbReference type="ARBA" id="ARBA00022801"/>
    </source>
</evidence>
<dbReference type="CDD" id="cd07422">
    <property type="entry name" value="MPP_ApaH"/>
    <property type="match status" value="1"/>
</dbReference>
<dbReference type="PANTHER" id="PTHR40942:SF4">
    <property type="entry name" value="CYTOCHROME C5"/>
    <property type="match status" value="1"/>
</dbReference>
<reference evidence="11" key="3">
    <citation type="submission" date="2021-06" db="EMBL/GenBank/DDBJ databases">
        <title>Genomic Description and Analysis of Intracellular Bacteria, Candidatus Berkiella cookevillensis and Candidatus Berkiella aquae.</title>
        <authorList>
            <person name="Kidane D.T."/>
            <person name="Mehari Y.T."/>
            <person name="Rice F.C."/>
            <person name="Arivett B.A."/>
            <person name="Farone A.L."/>
            <person name="Berk S.G."/>
            <person name="Farone M.B."/>
        </authorList>
    </citation>
    <scope>NUCLEOTIDE SEQUENCE</scope>
    <source>
        <strain evidence="11">CC99</strain>
    </source>
</reference>
<dbReference type="NCBIfam" id="TIGR00668">
    <property type="entry name" value="apaH"/>
    <property type="match status" value="1"/>
</dbReference>
<dbReference type="STRING" id="437022.CC99x_00495"/>
<comment type="function">
    <text evidence="1">Hydrolyzes diadenosine 5',5'''-P1,P4-tetraphosphate to yield ADP.</text>
</comment>
<dbReference type="Pfam" id="PF00149">
    <property type="entry name" value="Metallophos"/>
    <property type="match status" value="1"/>
</dbReference>
<gene>
    <name evidence="10" type="primary">apaH</name>
    <name evidence="11" type="ORF">CC99x_001035</name>
    <name evidence="10" type="ORF">CC99x_00495</name>
</gene>
<reference evidence="10" key="1">
    <citation type="submission" date="2015-09" db="EMBL/GenBank/DDBJ databases">
        <title>Draft Genome Sequences of Two Novel Amoeba-resistant Intranuclear Bacteria, Candidatus Berkiella cookevillensis and Candidatus Berkiella aquae.</title>
        <authorList>
            <person name="Mehari Y.T."/>
            <person name="Arivett B.A."/>
            <person name="Farone A.L."/>
            <person name="Gunderson J.H."/>
            <person name="Farone M.B."/>
        </authorList>
    </citation>
    <scope>NUCLEOTIDE SEQUENCE [LARGE SCALE GENOMIC DNA]</scope>
    <source>
        <strain evidence="10">CC99</strain>
    </source>
</reference>
<dbReference type="Gene3D" id="3.60.21.10">
    <property type="match status" value="1"/>
</dbReference>
<dbReference type="NCBIfam" id="NF001204">
    <property type="entry name" value="PRK00166.1"/>
    <property type="match status" value="1"/>
</dbReference>
<dbReference type="EC" id="3.6.1.41" evidence="3"/>
<dbReference type="PANTHER" id="PTHR40942">
    <property type="match status" value="1"/>
</dbReference>
<evidence type="ECO:0000313" key="11">
    <source>
        <dbReference type="EMBL" id="MCS5707480.1"/>
    </source>
</evidence>
<dbReference type="InterPro" id="IPR004617">
    <property type="entry name" value="ApaH"/>
</dbReference>